<evidence type="ECO:0000313" key="4">
    <source>
        <dbReference type="EMBL" id="MCI27822.1"/>
    </source>
</evidence>
<dbReference type="GO" id="GO:0005634">
    <property type="term" value="C:nucleus"/>
    <property type="evidence" value="ECO:0007669"/>
    <property type="project" value="UniProtKB-SubCell"/>
</dbReference>
<dbReference type="Pfam" id="PF06943">
    <property type="entry name" value="zf-LSD1"/>
    <property type="match status" value="1"/>
</dbReference>
<reference evidence="4 5" key="1">
    <citation type="journal article" date="2018" name="Front. Plant Sci.">
        <title>Red Clover (Trifolium pratense) and Zigzag Clover (T. medium) - A Picture of Genomic Similarities and Differences.</title>
        <authorList>
            <person name="Dluhosova J."/>
            <person name="Istvanek J."/>
            <person name="Nedelnik J."/>
            <person name="Repkova J."/>
        </authorList>
    </citation>
    <scope>NUCLEOTIDE SEQUENCE [LARGE SCALE GENOMIC DNA]</scope>
    <source>
        <strain evidence="5">cv. 10/8</strain>
        <tissue evidence="4">Leaf</tissue>
    </source>
</reference>
<dbReference type="PANTHER" id="PTHR31747:SF21">
    <property type="entry name" value="ZINC FINGER LSD1-TYPE DOMAIN-CONTAINING PROTEIN"/>
    <property type="match status" value="1"/>
</dbReference>
<dbReference type="InterPro" id="IPR005735">
    <property type="entry name" value="Znf_LSD1"/>
</dbReference>
<dbReference type="InterPro" id="IPR040319">
    <property type="entry name" value="LSD1-like"/>
</dbReference>
<sequence>TEMAQLVCGGCHTLLMYIRGATSVQCSCCHTVNLALEGCYLCTNMEQDP</sequence>
<name>A0A392QVC0_9FABA</name>
<feature type="non-terminal residue" evidence="4">
    <location>
        <position position="1"/>
    </location>
</feature>
<comment type="caution">
    <text evidence="4">The sequence shown here is derived from an EMBL/GenBank/DDBJ whole genome shotgun (WGS) entry which is preliminary data.</text>
</comment>
<comment type="subcellular location">
    <subcellularLocation>
        <location evidence="1">Nucleus</location>
    </subcellularLocation>
</comment>
<dbReference type="Proteomes" id="UP000265520">
    <property type="component" value="Unassembled WGS sequence"/>
</dbReference>
<keyword evidence="2" id="KW-0539">Nucleus</keyword>
<feature type="domain" description="Zinc finger LSD1-type" evidence="3">
    <location>
        <begin position="8"/>
        <end position="32"/>
    </location>
</feature>
<dbReference type="EMBL" id="LXQA010161586">
    <property type="protein sequence ID" value="MCI27822.1"/>
    <property type="molecule type" value="Genomic_DNA"/>
</dbReference>
<evidence type="ECO:0000256" key="1">
    <source>
        <dbReference type="ARBA" id="ARBA00004123"/>
    </source>
</evidence>
<evidence type="ECO:0000256" key="2">
    <source>
        <dbReference type="ARBA" id="ARBA00023242"/>
    </source>
</evidence>
<accession>A0A392QVC0</accession>
<organism evidence="4 5">
    <name type="scientific">Trifolium medium</name>
    <dbReference type="NCBI Taxonomy" id="97028"/>
    <lineage>
        <taxon>Eukaryota</taxon>
        <taxon>Viridiplantae</taxon>
        <taxon>Streptophyta</taxon>
        <taxon>Embryophyta</taxon>
        <taxon>Tracheophyta</taxon>
        <taxon>Spermatophyta</taxon>
        <taxon>Magnoliopsida</taxon>
        <taxon>eudicotyledons</taxon>
        <taxon>Gunneridae</taxon>
        <taxon>Pentapetalae</taxon>
        <taxon>rosids</taxon>
        <taxon>fabids</taxon>
        <taxon>Fabales</taxon>
        <taxon>Fabaceae</taxon>
        <taxon>Papilionoideae</taxon>
        <taxon>50 kb inversion clade</taxon>
        <taxon>NPAAA clade</taxon>
        <taxon>Hologalegina</taxon>
        <taxon>IRL clade</taxon>
        <taxon>Trifolieae</taxon>
        <taxon>Trifolium</taxon>
    </lineage>
</organism>
<proteinExistence type="predicted"/>
<keyword evidence="5" id="KW-1185">Reference proteome</keyword>
<dbReference type="NCBIfam" id="TIGR01053">
    <property type="entry name" value="LSD1"/>
    <property type="match status" value="1"/>
</dbReference>
<dbReference type="AlphaFoldDB" id="A0A392QVC0"/>
<protein>
    <submittedName>
        <fullName evidence="4">Protein LOL1</fullName>
    </submittedName>
</protein>
<evidence type="ECO:0000259" key="3">
    <source>
        <dbReference type="Pfam" id="PF06943"/>
    </source>
</evidence>
<evidence type="ECO:0000313" key="5">
    <source>
        <dbReference type="Proteomes" id="UP000265520"/>
    </source>
</evidence>
<dbReference type="PANTHER" id="PTHR31747">
    <property type="entry name" value="PROTEIN LSD1"/>
    <property type="match status" value="1"/>
</dbReference>